<name>A0AAW4K0P4_LEPIR</name>
<accession>A0AAW4K0P4</accession>
<organism evidence="1 2">
    <name type="scientific">Leptospira interrogans serovar Icterohaemorrhagiae</name>
    <dbReference type="NCBI Taxonomy" id="90062"/>
    <lineage>
        <taxon>Bacteria</taxon>
        <taxon>Pseudomonadati</taxon>
        <taxon>Spirochaetota</taxon>
        <taxon>Spirochaetia</taxon>
        <taxon>Leptospirales</taxon>
        <taxon>Leptospiraceae</taxon>
        <taxon>Leptospira</taxon>
    </lineage>
</organism>
<gene>
    <name evidence="1" type="ORF">J6377_17230</name>
</gene>
<feature type="non-terminal residue" evidence="1">
    <location>
        <position position="1"/>
    </location>
</feature>
<dbReference type="EMBL" id="JAGGCK010000047">
    <property type="protein sequence ID" value="MBO8017514.1"/>
    <property type="molecule type" value="Genomic_DNA"/>
</dbReference>
<evidence type="ECO:0000313" key="2">
    <source>
        <dbReference type="Proteomes" id="UP000670463"/>
    </source>
</evidence>
<proteinExistence type="predicted"/>
<comment type="caution">
    <text evidence="1">The sequence shown here is derived from an EMBL/GenBank/DDBJ whole genome shotgun (WGS) entry which is preliminary data.</text>
</comment>
<dbReference type="AlphaFoldDB" id="A0AAW4K0P4"/>
<dbReference type="Proteomes" id="UP000670463">
    <property type="component" value="Unassembled WGS sequence"/>
</dbReference>
<reference evidence="1" key="1">
    <citation type="submission" date="2021-03" db="EMBL/GenBank/DDBJ databases">
        <title>Comparative genomic analysis of European sttrains of Leptospira interrogans serovars Copenhageni and Icterohaemorrhagiae.</title>
        <authorList>
            <person name="Arent Z."/>
            <person name="Gurgul A."/>
            <person name="Jasielczuk I."/>
            <person name="Pardyak L."/>
        </authorList>
    </citation>
    <scope>NUCLEOTIDE SEQUENCE</scope>
    <source>
        <strain evidence="1">X240</strain>
    </source>
</reference>
<protein>
    <submittedName>
        <fullName evidence="1">Uncharacterized protein</fullName>
    </submittedName>
</protein>
<evidence type="ECO:0000313" key="1">
    <source>
        <dbReference type="EMBL" id="MBO8017514.1"/>
    </source>
</evidence>
<sequence length="74" mass="8873">LRRIFSSSFHSHLLPLFLEKKVSTFMLLGHNGDQQNYFNCPFQCNRNGWKIYFSTTLFPIMITKLRFYTFFGIL</sequence>